<comment type="similarity">
    <text evidence="12">Belongs to the reelin family.</text>
</comment>
<keyword evidence="6" id="KW-0479">Metal-binding</keyword>
<dbReference type="GO" id="GO:0046872">
    <property type="term" value="F:metal ion binding"/>
    <property type="evidence" value="ECO:0007669"/>
    <property type="project" value="UniProtKB-KW"/>
</dbReference>
<dbReference type="PANTHER" id="PTHR11841">
    <property type="entry name" value="REELIN"/>
    <property type="match status" value="1"/>
</dbReference>
<evidence type="ECO:0000256" key="10">
    <source>
        <dbReference type="ARBA" id="ARBA00022837"/>
    </source>
</evidence>
<sequence>HIGDDCGTVVFGKSAVLCDSTTVRDLVTVPLNLTSAHVLQFSLGGGKCRIQSQPDPAIVISYGLHECTEWVEIERIKAPIL</sequence>
<evidence type="ECO:0000256" key="5">
    <source>
        <dbReference type="ARBA" id="ARBA00022670"/>
    </source>
</evidence>
<reference evidence="16" key="1">
    <citation type="submission" date="2014-12" db="EMBL/GenBank/DDBJ databases">
        <title>Insight into the proteome of Arion vulgaris.</title>
        <authorList>
            <person name="Aradska J."/>
            <person name="Bulat T."/>
            <person name="Smidak R."/>
            <person name="Sarate P."/>
            <person name="Gangsoo J."/>
            <person name="Sialana F."/>
            <person name="Bilban M."/>
            <person name="Lubec G."/>
        </authorList>
    </citation>
    <scope>NUCLEOTIDE SEQUENCE</scope>
    <source>
        <tissue evidence="16">Skin</tissue>
    </source>
</reference>
<feature type="non-terminal residue" evidence="16">
    <location>
        <position position="1"/>
    </location>
</feature>
<comment type="subcellular location">
    <subcellularLocation>
        <location evidence="1">Secreted</location>
        <location evidence="1">Extracellular space</location>
        <location evidence="1">Extracellular matrix</location>
    </subcellularLocation>
</comment>
<comment type="subunit">
    <text evidence="14">Oligomer of disulfide-linked homodimers.</text>
</comment>
<dbReference type="PANTHER" id="PTHR11841:SF1">
    <property type="entry name" value="REELIN"/>
    <property type="match status" value="1"/>
</dbReference>
<evidence type="ECO:0000256" key="3">
    <source>
        <dbReference type="ARBA" id="ARBA00022525"/>
    </source>
</evidence>
<evidence type="ECO:0000256" key="6">
    <source>
        <dbReference type="ARBA" id="ARBA00022723"/>
    </source>
</evidence>
<feature type="non-terminal residue" evidence="16">
    <location>
        <position position="81"/>
    </location>
</feature>
<dbReference type="AlphaFoldDB" id="A0A0B6XUB6"/>
<organism evidence="16">
    <name type="scientific">Arion vulgaris</name>
    <dbReference type="NCBI Taxonomy" id="1028688"/>
    <lineage>
        <taxon>Eukaryota</taxon>
        <taxon>Metazoa</taxon>
        <taxon>Spiralia</taxon>
        <taxon>Lophotrochozoa</taxon>
        <taxon>Mollusca</taxon>
        <taxon>Gastropoda</taxon>
        <taxon>Heterobranchia</taxon>
        <taxon>Euthyneura</taxon>
        <taxon>Panpulmonata</taxon>
        <taxon>Eupulmonata</taxon>
        <taxon>Stylommatophora</taxon>
        <taxon>Helicina</taxon>
        <taxon>Arionoidea</taxon>
        <taxon>Arionidae</taxon>
        <taxon>Arion</taxon>
    </lineage>
</organism>
<evidence type="ECO:0000256" key="9">
    <source>
        <dbReference type="ARBA" id="ARBA00022833"/>
    </source>
</evidence>
<dbReference type="GO" id="GO:0070325">
    <property type="term" value="F:lipoprotein particle receptor binding"/>
    <property type="evidence" value="ECO:0007669"/>
    <property type="project" value="InterPro"/>
</dbReference>
<dbReference type="GO" id="GO:0001764">
    <property type="term" value="P:neuron migration"/>
    <property type="evidence" value="ECO:0007669"/>
    <property type="project" value="InterPro"/>
</dbReference>
<evidence type="ECO:0000256" key="12">
    <source>
        <dbReference type="ARBA" id="ARBA00023773"/>
    </source>
</evidence>
<keyword evidence="10" id="KW-0106">Calcium</keyword>
<gene>
    <name evidence="16" type="primary">ORF1420</name>
</gene>
<evidence type="ECO:0000256" key="11">
    <source>
        <dbReference type="ARBA" id="ARBA00022889"/>
    </source>
</evidence>
<evidence type="ECO:0000256" key="13">
    <source>
        <dbReference type="ARBA" id="ARBA00023900"/>
    </source>
</evidence>
<dbReference type="GO" id="GO:0007417">
    <property type="term" value="P:central nervous system development"/>
    <property type="evidence" value="ECO:0007669"/>
    <property type="project" value="InterPro"/>
</dbReference>
<protein>
    <recommendedName>
        <fullName evidence="13">Reelin</fullName>
    </recommendedName>
</protein>
<evidence type="ECO:0000256" key="7">
    <source>
        <dbReference type="ARBA" id="ARBA00022801"/>
    </source>
</evidence>
<keyword evidence="2" id="KW-0217">Developmental protein</keyword>
<dbReference type="GO" id="GO:0008236">
    <property type="term" value="F:serine-type peptidase activity"/>
    <property type="evidence" value="ECO:0007669"/>
    <property type="project" value="UniProtKB-KW"/>
</dbReference>
<keyword evidence="7" id="KW-0378">Hydrolase</keyword>
<proteinExistence type="inferred from homology"/>
<name>A0A0B6XUB6_9EUPU</name>
<evidence type="ECO:0000256" key="8">
    <source>
        <dbReference type="ARBA" id="ARBA00022825"/>
    </source>
</evidence>
<dbReference type="GO" id="GO:0006508">
    <property type="term" value="P:proteolysis"/>
    <property type="evidence" value="ECO:0007669"/>
    <property type="project" value="UniProtKB-KW"/>
</dbReference>
<dbReference type="GO" id="GO:0007155">
    <property type="term" value="P:cell adhesion"/>
    <property type="evidence" value="ECO:0007669"/>
    <property type="project" value="UniProtKB-KW"/>
</dbReference>
<dbReference type="InterPro" id="IPR034968">
    <property type="entry name" value="Reelin"/>
</dbReference>
<keyword evidence="3" id="KW-0964">Secreted</keyword>
<evidence type="ECO:0000256" key="14">
    <source>
        <dbReference type="ARBA" id="ARBA00044961"/>
    </source>
</evidence>
<dbReference type="Gene3D" id="2.60.120.260">
    <property type="entry name" value="Galactose-binding domain-like"/>
    <property type="match status" value="1"/>
</dbReference>
<evidence type="ECO:0000256" key="15">
    <source>
        <dbReference type="ARBA" id="ARBA00046064"/>
    </source>
</evidence>
<evidence type="ECO:0000256" key="2">
    <source>
        <dbReference type="ARBA" id="ARBA00022473"/>
    </source>
</evidence>
<evidence type="ECO:0000256" key="1">
    <source>
        <dbReference type="ARBA" id="ARBA00004498"/>
    </source>
</evidence>
<keyword evidence="9" id="KW-0862">Zinc</keyword>
<keyword evidence="5" id="KW-0645">Protease</keyword>
<comment type="function">
    <text evidence="15">Extracellular matrix serine protease secreted by pioneer neurons that plays a role in layering of neurons in the cerebral cortex and cerebellum by coordinating cell positioning during neurodevelopment. Regulates microtubule function in neurons and neuronal migration. Binding to the extracellular domains of lipoprotein receptors VLDLR and LRP8/APOER2 induces tyrosine phosphorylation of DAB1 and modulation of TAU phosphorylation. Affects migration of sympathetic preganglionic neurons in the spinal cord, where it seems to act as a barrier to neuronal migration. Enzymatic activity is important for the modulation of cell adhesion.</text>
</comment>
<keyword evidence="11" id="KW-0130">Cell adhesion</keyword>
<dbReference type="EMBL" id="HACG01000598">
    <property type="protein sequence ID" value="CEK47463.1"/>
    <property type="molecule type" value="Transcribed_RNA"/>
</dbReference>
<keyword evidence="4" id="KW-0272">Extracellular matrix</keyword>
<keyword evidence="8" id="KW-0720">Serine protease</keyword>
<evidence type="ECO:0000256" key="4">
    <source>
        <dbReference type="ARBA" id="ARBA00022530"/>
    </source>
</evidence>
<evidence type="ECO:0000313" key="16">
    <source>
        <dbReference type="EMBL" id="CEK47463.1"/>
    </source>
</evidence>
<accession>A0A0B6XUB6</accession>